<dbReference type="PANTHER" id="PTHR14911">
    <property type="entry name" value="THUMP DOMAIN-CONTAINING"/>
    <property type="match status" value="1"/>
</dbReference>
<dbReference type="EMBL" id="LR027517">
    <property type="protein sequence ID" value="VCU52365.1"/>
    <property type="molecule type" value="Genomic_DNA"/>
</dbReference>
<dbReference type="Gene3D" id="3.30.2130.30">
    <property type="match status" value="1"/>
</dbReference>
<dbReference type="PROSITE" id="PS51165">
    <property type="entry name" value="THUMP"/>
    <property type="match status" value="1"/>
</dbReference>
<dbReference type="GO" id="GO:0003723">
    <property type="term" value="F:RNA binding"/>
    <property type="evidence" value="ECO:0007669"/>
    <property type="project" value="UniProtKB-UniRule"/>
</dbReference>
<dbReference type="CDD" id="cd02440">
    <property type="entry name" value="AdoMet_MTases"/>
    <property type="match status" value="1"/>
</dbReference>
<evidence type="ECO:0000256" key="3">
    <source>
        <dbReference type="ARBA" id="ARBA00022694"/>
    </source>
</evidence>
<evidence type="ECO:0000259" key="5">
    <source>
        <dbReference type="PROSITE" id="PS51165"/>
    </source>
</evidence>
<dbReference type="InterPro" id="IPR004114">
    <property type="entry name" value="THUMP_dom"/>
</dbReference>
<dbReference type="GO" id="GO:0005737">
    <property type="term" value="C:cytoplasm"/>
    <property type="evidence" value="ECO:0007669"/>
    <property type="project" value="UniProtKB-SubCell"/>
</dbReference>
<dbReference type="SMART" id="SM00981">
    <property type="entry name" value="THUMP"/>
    <property type="match status" value="1"/>
</dbReference>
<sequence>MWLEATTHPGLEDLLLEELSALYPGEGAEVDARKGWVRIPRARVGEEALGLRLAHHLVLFRARLLLSREDPLGALERAALALPWPELEGAGSFRVEARREGEHPFTSPEVERRVGEALHRAYGVPVDLKRPAVRVRVDVRGEEAFLGVQLTERPLSRRFPKAALRGSLTPVLAQALLRLADARPGMRVLDPFTGSGTIALEAASTLGPTSPVYAGDLDEKRLGLAREAALASGLSWIRFLRADARHLPRFFPEVDRILANPPHGFRLGRKEELFRLYRDFLRGALALLPPGGRVALLTLRPALLKRALPRGFALRHARVVEQGGVYPRVFVLEKL</sequence>
<accession>A0A3P4AMQ0</accession>
<proteinExistence type="predicted"/>
<protein>
    <submittedName>
        <fullName evidence="6">Ribosomal RNA large subunit methyltransferase K/L</fullName>
    </submittedName>
</protein>
<dbReference type="SUPFAM" id="SSF143437">
    <property type="entry name" value="THUMP domain-like"/>
    <property type="match status" value="1"/>
</dbReference>
<keyword evidence="2 6" id="KW-0489">Methyltransferase</keyword>
<dbReference type="AlphaFoldDB" id="A0A3P4AMQ0"/>
<dbReference type="GO" id="GO:0030488">
    <property type="term" value="P:tRNA methylation"/>
    <property type="evidence" value="ECO:0007669"/>
    <property type="project" value="TreeGrafter"/>
</dbReference>
<keyword evidence="3" id="KW-0819">tRNA processing</keyword>
<dbReference type="Pfam" id="PF21888">
    <property type="entry name" value="NFLD"/>
    <property type="match status" value="1"/>
</dbReference>
<dbReference type="GO" id="GO:0016423">
    <property type="term" value="F:tRNA (guanine) methyltransferase activity"/>
    <property type="evidence" value="ECO:0007669"/>
    <property type="project" value="TreeGrafter"/>
</dbReference>
<organism evidence="6 7">
    <name type="scientific">Thermus thermophilus</name>
    <dbReference type="NCBI Taxonomy" id="274"/>
    <lineage>
        <taxon>Bacteria</taxon>
        <taxon>Thermotogati</taxon>
        <taxon>Deinococcota</taxon>
        <taxon>Deinococci</taxon>
        <taxon>Thermales</taxon>
        <taxon>Thermaceae</taxon>
        <taxon>Thermus</taxon>
    </lineage>
</organism>
<dbReference type="Gene3D" id="3.40.50.150">
    <property type="entry name" value="Vaccinia Virus protein VP39"/>
    <property type="match status" value="1"/>
</dbReference>
<dbReference type="PRINTS" id="PR00507">
    <property type="entry name" value="N12N6MTFRASE"/>
</dbReference>
<evidence type="ECO:0000256" key="1">
    <source>
        <dbReference type="ARBA" id="ARBA00004496"/>
    </source>
</evidence>
<gene>
    <name evidence="6" type="primary">rlmL</name>
    <name evidence="6" type="ORF">TTHN1_00112</name>
</gene>
<comment type="subcellular location">
    <subcellularLocation>
        <location evidence="1">Cytoplasm</location>
    </subcellularLocation>
</comment>
<dbReference type="Pfam" id="PF01170">
    <property type="entry name" value="UPF0020"/>
    <property type="match status" value="1"/>
</dbReference>
<dbReference type="RefSeq" id="WP_172596879.1">
    <property type="nucleotide sequence ID" value="NZ_LR027517.1"/>
</dbReference>
<dbReference type="InterPro" id="IPR029063">
    <property type="entry name" value="SAM-dependent_MTases_sf"/>
</dbReference>
<keyword evidence="6" id="KW-0808">Transferase</keyword>
<evidence type="ECO:0000256" key="4">
    <source>
        <dbReference type="PROSITE-ProRule" id="PRU00529"/>
    </source>
</evidence>
<reference evidence="6 7" key="1">
    <citation type="submission" date="2018-10" db="EMBL/GenBank/DDBJ databases">
        <authorList>
            <person name="Peiro R."/>
            <person name="Begona"/>
            <person name="Cbmso G."/>
            <person name="Lopez M."/>
            <person name="Gonzalez S."/>
            <person name="Sacristan E."/>
            <person name="Castillo E."/>
        </authorList>
    </citation>
    <scope>NUCLEOTIDE SEQUENCE [LARGE SCALE GENOMIC DNA]</scope>
    <source>
        <strain evidence="6">TTHNAR1</strain>
    </source>
</reference>
<dbReference type="Proteomes" id="UP000279841">
    <property type="component" value="Chromosome"/>
</dbReference>
<keyword evidence="4" id="KW-0694">RNA-binding</keyword>
<dbReference type="Pfam" id="PF02926">
    <property type="entry name" value="THUMP"/>
    <property type="match status" value="1"/>
</dbReference>
<evidence type="ECO:0000256" key="2">
    <source>
        <dbReference type="ARBA" id="ARBA00022603"/>
    </source>
</evidence>
<feature type="domain" description="THUMP" evidence="5">
    <location>
        <begin position="47"/>
        <end position="150"/>
    </location>
</feature>
<name>A0A3P4AMQ0_THETH</name>
<dbReference type="SUPFAM" id="SSF53335">
    <property type="entry name" value="S-adenosyl-L-methionine-dependent methyltransferases"/>
    <property type="match status" value="1"/>
</dbReference>
<evidence type="ECO:0000313" key="6">
    <source>
        <dbReference type="EMBL" id="VCU52365.1"/>
    </source>
</evidence>
<dbReference type="PANTHER" id="PTHR14911:SF13">
    <property type="entry name" value="TRNA (GUANINE(6)-N2)-METHYLTRANSFERASE THUMP3"/>
    <property type="match status" value="1"/>
</dbReference>
<evidence type="ECO:0000313" key="7">
    <source>
        <dbReference type="Proteomes" id="UP000279841"/>
    </source>
</evidence>
<dbReference type="InterPro" id="IPR000241">
    <property type="entry name" value="RlmKL-like_Mtase"/>
</dbReference>